<reference evidence="9 10" key="1">
    <citation type="submission" date="2020-08" db="EMBL/GenBank/DDBJ databases">
        <title>Sequencing the genomes of 1000 actinobacteria strains.</title>
        <authorList>
            <person name="Klenk H.-P."/>
        </authorList>
    </citation>
    <scope>NUCLEOTIDE SEQUENCE [LARGE SCALE GENOMIC DNA]</scope>
    <source>
        <strain evidence="9 10">DSM 105783</strain>
    </source>
</reference>
<evidence type="ECO:0000256" key="5">
    <source>
        <dbReference type="PIRSR" id="PIRSR001430-1"/>
    </source>
</evidence>
<dbReference type="AlphaFoldDB" id="A0A7W8X0T6"/>
<feature type="active site" description="Nucleophile" evidence="4 5">
    <location>
        <position position="69"/>
    </location>
</feature>
<evidence type="ECO:0000256" key="4">
    <source>
        <dbReference type="HAMAP-Rule" id="MF_00171"/>
    </source>
</evidence>
<dbReference type="Gene3D" id="3.30.70.580">
    <property type="entry name" value="Pseudouridine synthase I, catalytic domain, N-terminal subdomain"/>
    <property type="match status" value="1"/>
</dbReference>
<organism evidence="9 10">
    <name type="scientific">Neomicrococcus aestuarii</name>
    <dbReference type="NCBI Taxonomy" id="556325"/>
    <lineage>
        <taxon>Bacteria</taxon>
        <taxon>Bacillati</taxon>
        <taxon>Actinomycetota</taxon>
        <taxon>Actinomycetes</taxon>
        <taxon>Micrococcales</taxon>
        <taxon>Micrococcaceae</taxon>
        <taxon>Neomicrococcus</taxon>
    </lineage>
</organism>
<dbReference type="Proteomes" id="UP000580797">
    <property type="component" value="Unassembled WGS sequence"/>
</dbReference>
<feature type="domain" description="Pseudouridine synthase I TruA alpha/beta" evidence="8">
    <location>
        <begin position="177"/>
        <end position="278"/>
    </location>
</feature>
<dbReference type="FunFam" id="3.30.70.580:FF:000001">
    <property type="entry name" value="tRNA pseudouridine synthase A"/>
    <property type="match status" value="1"/>
</dbReference>
<dbReference type="CDD" id="cd02570">
    <property type="entry name" value="PseudoU_synth_EcTruA"/>
    <property type="match status" value="1"/>
</dbReference>
<dbReference type="GO" id="GO:0003723">
    <property type="term" value="F:RNA binding"/>
    <property type="evidence" value="ECO:0007669"/>
    <property type="project" value="InterPro"/>
</dbReference>
<dbReference type="HAMAP" id="MF_00171">
    <property type="entry name" value="TruA"/>
    <property type="match status" value="1"/>
</dbReference>
<dbReference type="Gene3D" id="3.30.70.660">
    <property type="entry name" value="Pseudouridine synthase I, catalytic domain, C-terminal subdomain"/>
    <property type="match status" value="1"/>
</dbReference>
<dbReference type="InterPro" id="IPR020103">
    <property type="entry name" value="PsdUridine_synth_cat_dom_sf"/>
</dbReference>
<comment type="subunit">
    <text evidence="4">Homodimer.</text>
</comment>
<dbReference type="EC" id="5.4.99.12" evidence="4"/>
<comment type="similarity">
    <text evidence="1 4 7">Belongs to the tRNA pseudouridine synthase TruA family.</text>
</comment>
<evidence type="ECO:0000256" key="7">
    <source>
        <dbReference type="RuleBase" id="RU003792"/>
    </source>
</evidence>
<evidence type="ECO:0000313" key="10">
    <source>
        <dbReference type="Proteomes" id="UP000580797"/>
    </source>
</evidence>
<dbReference type="EMBL" id="JACHDR010000001">
    <property type="protein sequence ID" value="MBB5513577.1"/>
    <property type="molecule type" value="Genomic_DNA"/>
</dbReference>
<comment type="caution">
    <text evidence="4">Lacks conserved residue(s) required for the propagation of feature annotation.</text>
</comment>
<evidence type="ECO:0000259" key="8">
    <source>
        <dbReference type="Pfam" id="PF01416"/>
    </source>
</evidence>
<evidence type="ECO:0000256" key="3">
    <source>
        <dbReference type="ARBA" id="ARBA00023235"/>
    </source>
</evidence>
<dbReference type="Pfam" id="PF01416">
    <property type="entry name" value="PseudoU_synth_1"/>
    <property type="match status" value="1"/>
</dbReference>
<comment type="function">
    <text evidence="4">Formation of pseudouridine at positions 38, 39 and 40 in the anticodon stem and loop of transfer RNAs.</text>
</comment>
<dbReference type="PIRSF" id="PIRSF001430">
    <property type="entry name" value="tRNA_psdUrid_synth"/>
    <property type="match status" value="1"/>
</dbReference>
<dbReference type="SUPFAM" id="SSF55120">
    <property type="entry name" value="Pseudouridine synthase"/>
    <property type="match status" value="1"/>
</dbReference>
<evidence type="ECO:0000256" key="1">
    <source>
        <dbReference type="ARBA" id="ARBA00009375"/>
    </source>
</evidence>
<feature type="binding site" evidence="4 6">
    <location>
        <position position="142"/>
    </location>
    <ligand>
        <name>substrate</name>
    </ligand>
</feature>
<dbReference type="PANTHER" id="PTHR11142:SF0">
    <property type="entry name" value="TRNA PSEUDOURIDINE SYNTHASE-LIKE 1"/>
    <property type="match status" value="1"/>
</dbReference>
<comment type="catalytic activity">
    <reaction evidence="4 7">
        <text>uridine(38/39/40) in tRNA = pseudouridine(38/39/40) in tRNA</text>
        <dbReference type="Rhea" id="RHEA:22376"/>
        <dbReference type="Rhea" id="RHEA-COMP:10085"/>
        <dbReference type="Rhea" id="RHEA-COMP:10087"/>
        <dbReference type="ChEBI" id="CHEBI:65314"/>
        <dbReference type="ChEBI" id="CHEBI:65315"/>
        <dbReference type="EC" id="5.4.99.12"/>
    </reaction>
</comment>
<keyword evidence="3 4" id="KW-0413">Isomerase</keyword>
<dbReference type="InterPro" id="IPR020094">
    <property type="entry name" value="TruA/RsuA/RluB/E/F_N"/>
</dbReference>
<sequence length="302" mass="33511">MIDEGWLASDGSAASPATERMLVRLAYDGAAFFGWAIQPGMKTVQGDLEEALSMIVRRPIRTVVAGRTDAGVHARGQVVHFDLTPAEIAALNRGKDITAEYALTRRLNGILKRSSSGAVVIHESRKAPRGFDARFSALWRRYSYRIADSTVDLDPLARHYTHNVGTELDVDLLNHEAQSVLGHHDFLSFCKPRERATTLRTLQDFRFVRGSDGYLTVHLQADAFCHNMVRTLIGTALMVGEGKEPVGWLAHRLEAQVRDSKTKLAPPHPLVLEQVQYPVDEELEARANQTRAKRAPLGNVEA</sequence>
<name>A0A7W8X0T6_9MICC</name>
<evidence type="ECO:0000256" key="6">
    <source>
        <dbReference type="PIRSR" id="PIRSR001430-2"/>
    </source>
</evidence>
<accession>A0A7W8X0T6</accession>
<protein>
    <recommendedName>
        <fullName evidence="4">tRNA pseudouridine synthase A</fullName>
        <ecNumber evidence="4">5.4.99.12</ecNumber>
    </recommendedName>
    <alternativeName>
        <fullName evidence="4">tRNA pseudouridine(38-40) synthase</fullName>
    </alternativeName>
    <alternativeName>
        <fullName evidence="4">tRNA pseudouridylate synthase I</fullName>
    </alternativeName>
    <alternativeName>
        <fullName evidence="4">tRNA-uridine isomerase I</fullName>
    </alternativeName>
</protein>
<dbReference type="GO" id="GO:0031119">
    <property type="term" value="P:tRNA pseudouridine synthesis"/>
    <property type="evidence" value="ECO:0007669"/>
    <property type="project" value="UniProtKB-UniRule"/>
</dbReference>
<dbReference type="PANTHER" id="PTHR11142">
    <property type="entry name" value="PSEUDOURIDYLATE SYNTHASE"/>
    <property type="match status" value="1"/>
</dbReference>
<dbReference type="InterPro" id="IPR020097">
    <property type="entry name" value="PsdUridine_synth_TruA_a/b_dom"/>
</dbReference>
<evidence type="ECO:0000313" key="9">
    <source>
        <dbReference type="EMBL" id="MBB5513577.1"/>
    </source>
</evidence>
<evidence type="ECO:0000256" key="2">
    <source>
        <dbReference type="ARBA" id="ARBA00022694"/>
    </source>
</evidence>
<dbReference type="InterPro" id="IPR001406">
    <property type="entry name" value="PsdUridine_synth_TruA"/>
</dbReference>
<keyword evidence="2 4" id="KW-0819">tRNA processing</keyword>
<comment type="caution">
    <text evidence="9">The sequence shown here is derived from an EMBL/GenBank/DDBJ whole genome shotgun (WGS) entry which is preliminary data.</text>
</comment>
<dbReference type="GO" id="GO:0160147">
    <property type="term" value="F:tRNA pseudouridine(38-40) synthase activity"/>
    <property type="evidence" value="ECO:0007669"/>
    <property type="project" value="UniProtKB-EC"/>
</dbReference>
<dbReference type="NCBIfam" id="TIGR00071">
    <property type="entry name" value="hisT_truA"/>
    <property type="match status" value="1"/>
</dbReference>
<gene>
    <name evidence="4" type="primary">truA</name>
    <name evidence="9" type="ORF">HD598_002264</name>
</gene>
<dbReference type="InterPro" id="IPR020095">
    <property type="entry name" value="PsdUridine_synth_TruA_C"/>
</dbReference>
<proteinExistence type="inferred from homology"/>